<dbReference type="NCBIfam" id="TIGR00254">
    <property type="entry name" value="GGDEF"/>
    <property type="match status" value="1"/>
</dbReference>
<proteinExistence type="predicted"/>
<dbReference type="EC" id="2.7.7.65" evidence="2"/>
<sequence>MQRLEHSIGTRLTLIISAIFGLYLIAVSAIGYVMYQQYQGFSHLASRQFDRAMAAAELTRDAEVIAAEVFEVMVGSRRSVSAGNERADNLANLYKTARERLDELDRLEVVDISARLALDRWQGPFFKSLGQLGQQLESEKMLQQAQLQRLDRIFLLLQQLPLNMDTPELQPYQHRFVSHALAALAVASSALSTERPGHIAQLERTGRQALQQLAALPLQDEASIKVRQKLQEALPEVFESRLPLLKSARATLATARHTRVLAQKLTGATFNYHLQLKASAKQAIAAHQGLIRHSLLGLFAASLALVAVTIGAVMYVRRNIVQRINRLSAAMQSHLHGRWVPIPQDGADEISEMGASFAVFVDARRKAELQLEEMNVHLQQMNTELERLSTTDSLTQTPNRRCFDQQLELEWYRALREGRTLSVVMADIDLFKCFNDTYGHQKGDECLQQVAQAMASQLKRSSDMIARYGGEEFILLLPGQRLEQAVQLAENLADAVRQLDIEHHGSPLGRVTVSLGVAAQIPLPQGRVEQLIHDADNALYMAKKQGRDQVCTGSIGASQSVT</sequence>
<evidence type="ECO:0000256" key="4">
    <source>
        <dbReference type="SAM" id="Coils"/>
    </source>
</evidence>
<dbReference type="RefSeq" id="WP_106592924.1">
    <property type="nucleotide sequence ID" value="NZ_PYGI01000023.1"/>
</dbReference>
<dbReference type="PANTHER" id="PTHR45138:SF9">
    <property type="entry name" value="DIGUANYLATE CYCLASE DGCM-RELATED"/>
    <property type="match status" value="1"/>
</dbReference>
<keyword evidence="5" id="KW-1133">Transmembrane helix</keyword>
<feature type="transmembrane region" description="Helical" evidence="5">
    <location>
        <begin position="12"/>
        <end position="35"/>
    </location>
</feature>
<dbReference type="InterPro" id="IPR050469">
    <property type="entry name" value="Diguanylate_Cyclase"/>
</dbReference>
<feature type="transmembrane region" description="Helical" evidence="5">
    <location>
        <begin position="295"/>
        <end position="316"/>
    </location>
</feature>
<dbReference type="PROSITE" id="PS50887">
    <property type="entry name" value="GGDEF"/>
    <property type="match status" value="1"/>
</dbReference>
<comment type="catalytic activity">
    <reaction evidence="3">
        <text>2 GTP = 3',3'-c-di-GMP + 2 diphosphate</text>
        <dbReference type="Rhea" id="RHEA:24898"/>
        <dbReference type="ChEBI" id="CHEBI:33019"/>
        <dbReference type="ChEBI" id="CHEBI:37565"/>
        <dbReference type="ChEBI" id="CHEBI:58805"/>
        <dbReference type="EC" id="2.7.7.65"/>
    </reaction>
</comment>
<dbReference type="Gene3D" id="6.10.340.10">
    <property type="match status" value="1"/>
</dbReference>
<protein>
    <recommendedName>
        <fullName evidence="2">diguanylate cyclase</fullName>
        <ecNumber evidence="2">2.7.7.65</ecNumber>
    </recommendedName>
</protein>
<evidence type="ECO:0000256" key="3">
    <source>
        <dbReference type="ARBA" id="ARBA00034247"/>
    </source>
</evidence>
<evidence type="ECO:0000259" key="6">
    <source>
        <dbReference type="PROSITE" id="PS50887"/>
    </source>
</evidence>
<reference evidence="7 8" key="1">
    <citation type="submission" date="2018-03" db="EMBL/GenBank/DDBJ databases">
        <title>Genomic Encyclopedia of Archaeal and Bacterial Type Strains, Phase II (KMG-II): from individual species to whole genera.</title>
        <authorList>
            <person name="Goeker M."/>
        </authorList>
    </citation>
    <scope>NUCLEOTIDE SEQUENCE [LARGE SCALE GENOMIC DNA]</scope>
    <source>
        <strain evidence="7 8">DSM 17586</strain>
    </source>
</reference>
<dbReference type="InterPro" id="IPR000160">
    <property type="entry name" value="GGDEF_dom"/>
</dbReference>
<organism evidence="7 8">
    <name type="scientific">Marinobacterium halophilum</name>
    <dbReference type="NCBI Taxonomy" id="267374"/>
    <lineage>
        <taxon>Bacteria</taxon>
        <taxon>Pseudomonadati</taxon>
        <taxon>Pseudomonadota</taxon>
        <taxon>Gammaproteobacteria</taxon>
        <taxon>Oceanospirillales</taxon>
        <taxon>Oceanospirillaceae</taxon>
        <taxon>Marinobacterium</taxon>
    </lineage>
</organism>
<feature type="domain" description="GGDEF" evidence="6">
    <location>
        <begin position="419"/>
        <end position="555"/>
    </location>
</feature>
<keyword evidence="8" id="KW-1185">Reference proteome</keyword>
<keyword evidence="5" id="KW-0472">Membrane</keyword>
<dbReference type="Pfam" id="PF00990">
    <property type="entry name" value="GGDEF"/>
    <property type="match status" value="1"/>
</dbReference>
<comment type="caution">
    <text evidence="7">The sequence shown here is derived from an EMBL/GenBank/DDBJ whole genome shotgun (WGS) entry which is preliminary data.</text>
</comment>
<dbReference type="Gene3D" id="3.30.70.270">
    <property type="match status" value="1"/>
</dbReference>
<keyword evidence="4" id="KW-0175">Coiled coil</keyword>
<evidence type="ECO:0000256" key="1">
    <source>
        <dbReference type="ARBA" id="ARBA00001946"/>
    </source>
</evidence>
<name>A0A2P8EQJ5_9GAMM</name>
<dbReference type="SMART" id="SM00267">
    <property type="entry name" value="GGDEF"/>
    <property type="match status" value="1"/>
</dbReference>
<dbReference type="CDD" id="cd01949">
    <property type="entry name" value="GGDEF"/>
    <property type="match status" value="1"/>
</dbReference>
<dbReference type="AlphaFoldDB" id="A0A2P8EQJ5"/>
<feature type="coiled-coil region" evidence="4">
    <location>
        <begin position="364"/>
        <end position="391"/>
    </location>
</feature>
<dbReference type="Proteomes" id="UP000242133">
    <property type="component" value="Unassembled WGS sequence"/>
</dbReference>
<keyword evidence="5" id="KW-0812">Transmembrane</keyword>
<dbReference type="SUPFAM" id="SSF55073">
    <property type="entry name" value="Nucleotide cyclase"/>
    <property type="match status" value="1"/>
</dbReference>
<gene>
    <name evidence="7" type="ORF">CLV44_12326</name>
</gene>
<evidence type="ECO:0000256" key="2">
    <source>
        <dbReference type="ARBA" id="ARBA00012528"/>
    </source>
</evidence>
<dbReference type="InterPro" id="IPR043128">
    <property type="entry name" value="Rev_trsase/Diguanyl_cyclase"/>
</dbReference>
<dbReference type="OrthoDB" id="5756373at2"/>
<dbReference type="PANTHER" id="PTHR45138">
    <property type="entry name" value="REGULATORY COMPONENTS OF SENSORY TRANSDUCTION SYSTEM"/>
    <property type="match status" value="1"/>
</dbReference>
<evidence type="ECO:0000256" key="5">
    <source>
        <dbReference type="SAM" id="Phobius"/>
    </source>
</evidence>
<dbReference type="EMBL" id="PYGI01000023">
    <property type="protein sequence ID" value="PSL11708.1"/>
    <property type="molecule type" value="Genomic_DNA"/>
</dbReference>
<dbReference type="FunFam" id="3.30.70.270:FF:000001">
    <property type="entry name" value="Diguanylate cyclase domain protein"/>
    <property type="match status" value="1"/>
</dbReference>
<evidence type="ECO:0000313" key="7">
    <source>
        <dbReference type="EMBL" id="PSL11708.1"/>
    </source>
</evidence>
<comment type="cofactor">
    <cofactor evidence="1">
        <name>Mg(2+)</name>
        <dbReference type="ChEBI" id="CHEBI:18420"/>
    </cofactor>
</comment>
<evidence type="ECO:0000313" key="8">
    <source>
        <dbReference type="Proteomes" id="UP000242133"/>
    </source>
</evidence>
<accession>A0A2P8EQJ5</accession>
<dbReference type="GO" id="GO:0052621">
    <property type="term" value="F:diguanylate cyclase activity"/>
    <property type="evidence" value="ECO:0007669"/>
    <property type="project" value="UniProtKB-EC"/>
</dbReference>
<dbReference type="InterPro" id="IPR029787">
    <property type="entry name" value="Nucleotide_cyclase"/>
</dbReference>